<keyword evidence="5" id="KW-1185">Reference proteome</keyword>
<dbReference type="OrthoDB" id="9770408at2"/>
<sequence>MKSEAVAAKRHYLLRAFILLGFALYISHLATSGKLQLYVAPEMQLWLRLSVIPLVLVAVTLVYHAFFAKENSVICECGMEHEVTGSAFKHTLAYALFLTPLLLGLVLPDRALDGAAATRKGMILGSPVLSREQLDGKFKAPDKYNEEFAELAKRLYIQELIEVKPEIFSEMIGAIELFKEDFRGKKIKLSGFVYQKKDAPNRSEFVLSRFLVQCCTADAYPFGVPVSSVAPLPSLRNDIWVEVEGTLQTGEHDGKEIITISAERVSEIPRPDSPYVFLNSNAVIEYLQRLDGPL</sequence>
<dbReference type="AlphaFoldDB" id="A0A5D0D0K4"/>
<evidence type="ECO:0000313" key="5">
    <source>
        <dbReference type="Proteomes" id="UP000325218"/>
    </source>
</evidence>
<proteinExistence type="predicted"/>
<dbReference type="PANTHER" id="PTHR40047:SF1">
    <property type="entry name" value="UPF0703 PROTEIN YCGQ"/>
    <property type="match status" value="1"/>
</dbReference>
<keyword evidence="1" id="KW-1133">Transmembrane helix</keyword>
<dbReference type="NCBIfam" id="TIGR03943">
    <property type="entry name" value="TIGR03943 family putative permease subunit"/>
    <property type="match status" value="1"/>
</dbReference>
<feature type="transmembrane region" description="Helical" evidence="1">
    <location>
        <begin position="87"/>
        <end position="107"/>
    </location>
</feature>
<dbReference type="EMBL" id="VSDO01000001">
    <property type="protein sequence ID" value="TYA15114.1"/>
    <property type="molecule type" value="Genomic_DNA"/>
</dbReference>
<dbReference type="RefSeq" id="WP_148450705.1">
    <property type="nucleotide sequence ID" value="NZ_VSDO01000001.1"/>
</dbReference>
<reference evidence="4 5" key="1">
    <citation type="submission" date="2019-08" db="EMBL/GenBank/DDBJ databases">
        <title>Genome sequencing of Paenibacillus faecis DSM 23593(T).</title>
        <authorList>
            <person name="Kook J.-K."/>
            <person name="Park S.-N."/>
            <person name="Lim Y.K."/>
        </authorList>
    </citation>
    <scope>NUCLEOTIDE SEQUENCE [LARGE SCALE GENOMIC DNA]</scope>
    <source>
        <strain evidence="4 5">DSM 23593</strain>
    </source>
</reference>
<feature type="transmembrane region" description="Helical" evidence="1">
    <location>
        <begin position="12"/>
        <end position="30"/>
    </location>
</feature>
<feature type="transmembrane region" description="Helical" evidence="1">
    <location>
        <begin position="45"/>
        <end position="66"/>
    </location>
</feature>
<accession>A0A5D0D0K4</accession>
<dbReference type="InterPro" id="IPR052955">
    <property type="entry name" value="UPF0703_membrane_permease"/>
</dbReference>
<evidence type="ECO:0000256" key="1">
    <source>
        <dbReference type="SAM" id="Phobius"/>
    </source>
</evidence>
<feature type="domain" description="DUF1980" evidence="3">
    <location>
        <begin position="142"/>
        <end position="277"/>
    </location>
</feature>
<feature type="domain" description="DUF1980" evidence="2">
    <location>
        <begin position="14"/>
        <end position="122"/>
    </location>
</feature>
<comment type="caution">
    <text evidence="4">The sequence shown here is derived from an EMBL/GenBank/DDBJ whole genome shotgun (WGS) entry which is preliminary data.</text>
</comment>
<keyword evidence="1" id="KW-0812">Transmembrane</keyword>
<dbReference type="Pfam" id="PF21537">
    <property type="entry name" value="DUF1980_C"/>
    <property type="match status" value="1"/>
</dbReference>
<name>A0A5D0D0K4_9BACL</name>
<keyword evidence="1" id="KW-0472">Membrane</keyword>
<dbReference type="Pfam" id="PF09323">
    <property type="entry name" value="DUF1980"/>
    <property type="match status" value="1"/>
</dbReference>
<evidence type="ECO:0000313" key="4">
    <source>
        <dbReference type="EMBL" id="TYA15114.1"/>
    </source>
</evidence>
<dbReference type="InterPro" id="IPR048493">
    <property type="entry name" value="DUF1980_N"/>
</dbReference>
<dbReference type="InterPro" id="IPR048447">
    <property type="entry name" value="DUF1980_C"/>
</dbReference>
<evidence type="ECO:0000259" key="3">
    <source>
        <dbReference type="Pfam" id="PF21537"/>
    </source>
</evidence>
<protein>
    <submittedName>
        <fullName evidence="4">TIGR03943 family protein</fullName>
    </submittedName>
</protein>
<evidence type="ECO:0000259" key="2">
    <source>
        <dbReference type="Pfam" id="PF09323"/>
    </source>
</evidence>
<dbReference type="PANTHER" id="PTHR40047">
    <property type="entry name" value="UPF0703 PROTEIN YCGQ"/>
    <property type="match status" value="1"/>
</dbReference>
<dbReference type="InterPro" id="IPR015402">
    <property type="entry name" value="DUF1980"/>
</dbReference>
<dbReference type="Proteomes" id="UP000325218">
    <property type="component" value="Unassembled WGS sequence"/>
</dbReference>
<organism evidence="4 5">
    <name type="scientific">Paenibacillus faecis</name>
    <dbReference type="NCBI Taxonomy" id="862114"/>
    <lineage>
        <taxon>Bacteria</taxon>
        <taxon>Bacillati</taxon>
        <taxon>Bacillota</taxon>
        <taxon>Bacilli</taxon>
        <taxon>Bacillales</taxon>
        <taxon>Paenibacillaceae</taxon>
        <taxon>Paenibacillus</taxon>
    </lineage>
</organism>
<gene>
    <name evidence="4" type="ORF">FRY98_05510</name>
</gene>